<feature type="domain" description="Carboxylesterase type B" evidence="4">
    <location>
        <begin position="21"/>
        <end position="497"/>
    </location>
</feature>
<dbReference type="SUPFAM" id="SSF53474">
    <property type="entry name" value="alpha/beta-Hydrolases"/>
    <property type="match status" value="1"/>
</dbReference>
<proteinExistence type="inferred from homology"/>
<dbReference type="Proteomes" id="UP001221757">
    <property type="component" value="Unassembled WGS sequence"/>
</dbReference>
<organism evidence="5 6">
    <name type="scientific">Mycena rosella</name>
    <name type="common">Pink bonnet</name>
    <name type="synonym">Agaricus rosellus</name>
    <dbReference type="NCBI Taxonomy" id="1033263"/>
    <lineage>
        <taxon>Eukaryota</taxon>
        <taxon>Fungi</taxon>
        <taxon>Dikarya</taxon>
        <taxon>Basidiomycota</taxon>
        <taxon>Agaricomycotina</taxon>
        <taxon>Agaricomycetes</taxon>
        <taxon>Agaricomycetidae</taxon>
        <taxon>Agaricales</taxon>
        <taxon>Marasmiineae</taxon>
        <taxon>Mycenaceae</taxon>
        <taxon>Mycena</taxon>
    </lineage>
</organism>
<evidence type="ECO:0000256" key="3">
    <source>
        <dbReference type="RuleBase" id="RU361235"/>
    </source>
</evidence>
<dbReference type="InterPro" id="IPR019819">
    <property type="entry name" value="Carboxylesterase_B_CS"/>
</dbReference>
<evidence type="ECO:0000256" key="1">
    <source>
        <dbReference type="ARBA" id="ARBA00005964"/>
    </source>
</evidence>
<keyword evidence="2 3" id="KW-0378">Hydrolase</keyword>
<dbReference type="InterPro" id="IPR050309">
    <property type="entry name" value="Type-B_Carboxylest/Lipase"/>
</dbReference>
<dbReference type="Gene3D" id="3.40.50.1820">
    <property type="entry name" value="alpha/beta hydrolase"/>
    <property type="match status" value="1"/>
</dbReference>
<dbReference type="AlphaFoldDB" id="A0AAD7D8U1"/>
<dbReference type="PROSITE" id="PS00941">
    <property type="entry name" value="CARBOXYLESTERASE_B_2"/>
    <property type="match status" value="1"/>
</dbReference>
<keyword evidence="3" id="KW-0732">Signal</keyword>
<keyword evidence="6" id="KW-1185">Reference proteome</keyword>
<name>A0AAD7D8U1_MYCRO</name>
<dbReference type="InterPro" id="IPR019826">
    <property type="entry name" value="Carboxylesterase_B_AS"/>
</dbReference>
<feature type="signal peptide" evidence="3">
    <location>
        <begin position="1"/>
        <end position="18"/>
    </location>
</feature>
<feature type="chain" id="PRO_5041772402" description="Carboxylic ester hydrolase" evidence="3">
    <location>
        <begin position="19"/>
        <end position="547"/>
    </location>
</feature>
<dbReference type="InterPro" id="IPR002018">
    <property type="entry name" value="CarbesteraseB"/>
</dbReference>
<dbReference type="PROSITE" id="PS00122">
    <property type="entry name" value="CARBOXYLESTERASE_B_1"/>
    <property type="match status" value="1"/>
</dbReference>
<dbReference type="EMBL" id="JARKIE010000102">
    <property type="protein sequence ID" value="KAJ7685852.1"/>
    <property type="molecule type" value="Genomic_DNA"/>
</dbReference>
<evidence type="ECO:0000259" key="4">
    <source>
        <dbReference type="Pfam" id="PF00135"/>
    </source>
</evidence>
<dbReference type="EC" id="3.1.1.-" evidence="3"/>
<evidence type="ECO:0000256" key="2">
    <source>
        <dbReference type="ARBA" id="ARBA00022801"/>
    </source>
</evidence>
<protein>
    <recommendedName>
        <fullName evidence="3">Carboxylic ester hydrolase</fullName>
        <ecNumber evidence="3">3.1.1.-</ecNumber>
    </recommendedName>
</protein>
<comment type="similarity">
    <text evidence="1 3">Belongs to the type-B carboxylesterase/lipase family.</text>
</comment>
<dbReference type="InterPro" id="IPR029058">
    <property type="entry name" value="AB_hydrolase_fold"/>
</dbReference>
<dbReference type="PANTHER" id="PTHR11559">
    <property type="entry name" value="CARBOXYLESTERASE"/>
    <property type="match status" value="1"/>
</dbReference>
<evidence type="ECO:0000313" key="5">
    <source>
        <dbReference type="EMBL" id="KAJ7685852.1"/>
    </source>
</evidence>
<comment type="caution">
    <text evidence="5">The sequence shown here is derived from an EMBL/GenBank/DDBJ whole genome shotgun (WGS) entry which is preliminary data.</text>
</comment>
<reference evidence="5" key="1">
    <citation type="submission" date="2023-03" db="EMBL/GenBank/DDBJ databases">
        <title>Massive genome expansion in bonnet fungi (Mycena s.s.) driven by repeated elements and novel gene families across ecological guilds.</title>
        <authorList>
            <consortium name="Lawrence Berkeley National Laboratory"/>
            <person name="Harder C.B."/>
            <person name="Miyauchi S."/>
            <person name="Viragh M."/>
            <person name="Kuo A."/>
            <person name="Thoen E."/>
            <person name="Andreopoulos B."/>
            <person name="Lu D."/>
            <person name="Skrede I."/>
            <person name="Drula E."/>
            <person name="Henrissat B."/>
            <person name="Morin E."/>
            <person name="Kohler A."/>
            <person name="Barry K."/>
            <person name="LaButti K."/>
            <person name="Morin E."/>
            <person name="Salamov A."/>
            <person name="Lipzen A."/>
            <person name="Mereny Z."/>
            <person name="Hegedus B."/>
            <person name="Baldrian P."/>
            <person name="Stursova M."/>
            <person name="Weitz H."/>
            <person name="Taylor A."/>
            <person name="Grigoriev I.V."/>
            <person name="Nagy L.G."/>
            <person name="Martin F."/>
            <person name="Kauserud H."/>
        </authorList>
    </citation>
    <scope>NUCLEOTIDE SEQUENCE</scope>
    <source>
        <strain evidence="5">CBHHK067</strain>
    </source>
</reference>
<accession>A0AAD7D8U1</accession>
<sequence>MLPLLLALSTTSFTFAAAGPPVVALQYGVFRGTSDGNLSTFLGVPFASPATRFELPKVPIKLHGVQNASGFGPACPQQAMSTVPLVQIATATYSAVSDDCLTLNVFKPSFATSQSKLPVLVWIYGGGFQVGNSLDTEVRPAVERSIATDEPIIIVTPNYRVSAFGFLGGKEASAAGISNLGLRDQIFALEWVQAHIAAFGGDPEKVVIGGISAGAISIALLLLSNNRFQQSALFRGAFMESGSPINLGSMADGQPYYDGLVAANNCTASPDTLDCLRRVPLDAFTATVNHTANLFSYSSLSLPSLPRVDGDVIVQNPLLSVSQGLYAKVPILTGDCDDEGTLFSLSTTNITTNDEFVGYMSSNYLPRATAAQIAELSALYPDDPTQGSPFDTGTANQLTPEYKRLAAFQGDLIFTGARRFFLERAAKTQDAWSWLYKRGKTSFLGASHGGDIGIWFPAANVTDAPGLDALLNFINTRDPNRAAGAGQHASSVFWPKWNTPSANGSTSLLTFSNPNLVNITAEDFRVEAIEFLFEVLLEETGNSSASG</sequence>
<dbReference type="Pfam" id="PF00135">
    <property type="entry name" value="COesterase"/>
    <property type="match status" value="1"/>
</dbReference>
<dbReference type="GO" id="GO:0016787">
    <property type="term" value="F:hydrolase activity"/>
    <property type="evidence" value="ECO:0007669"/>
    <property type="project" value="UniProtKB-KW"/>
</dbReference>
<evidence type="ECO:0000313" key="6">
    <source>
        <dbReference type="Proteomes" id="UP001221757"/>
    </source>
</evidence>
<gene>
    <name evidence="5" type="ORF">B0H17DRAFT_1137332</name>
</gene>